<dbReference type="CDD" id="cd19833">
    <property type="entry name" value="Bbox2_MuRF3_C-II"/>
    <property type="match status" value="1"/>
</dbReference>
<dbReference type="GO" id="GO:0005634">
    <property type="term" value="C:nucleus"/>
    <property type="evidence" value="ECO:0007669"/>
    <property type="project" value="UniProtKB-SubCell"/>
</dbReference>
<evidence type="ECO:0000256" key="2">
    <source>
        <dbReference type="ARBA" id="ARBA00022679"/>
    </source>
</evidence>
<organism evidence="8 9">
    <name type="scientific">Mugilogobius chulae</name>
    <name type="common">yellowstripe goby</name>
    <dbReference type="NCBI Taxonomy" id="88201"/>
    <lineage>
        <taxon>Eukaryota</taxon>
        <taxon>Metazoa</taxon>
        <taxon>Chordata</taxon>
        <taxon>Craniata</taxon>
        <taxon>Vertebrata</taxon>
        <taxon>Euteleostomi</taxon>
        <taxon>Actinopterygii</taxon>
        <taxon>Neopterygii</taxon>
        <taxon>Teleostei</taxon>
        <taxon>Neoteleostei</taxon>
        <taxon>Acanthomorphata</taxon>
        <taxon>Gobiaria</taxon>
        <taxon>Gobiiformes</taxon>
        <taxon>Gobioidei</taxon>
        <taxon>Gobiidae</taxon>
        <taxon>Gobionellinae</taxon>
        <taxon>Mugilogobius</taxon>
    </lineage>
</organism>
<keyword evidence="3 6" id="KW-0479">Metal-binding</keyword>
<dbReference type="AlphaFoldDB" id="A0AAW0MI62"/>
<keyword evidence="9" id="KW-1185">Reference proteome</keyword>
<evidence type="ECO:0000313" key="9">
    <source>
        <dbReference type="Proteomes" id="UP001460270"/>
    </source>
</evidence>
<feature type="domain" description="B box-type" evidence="7">
    <location>
        <begin position="69"/>
        <end position="111"/>
    </location>
</feature>
<evidence type="ECO:0000313" key="8">
    <source>
        <dbReference type="EMBL" id="KAK7878721.1"/>
    </source>
</evidence>
<evidence type="ECO:0000256" key="3">
    <source>
        <dbReference type="ARBA" id="ARBA00022771"/>
    </source>
</evidence>
<name>A0AAW0MI62_9GOBI</name>
<dbReference type="PANTHER" id="PTHR24099:SF17">
    <property type="entry name" value="TRIPARTITE MOTIF CONTAINING 55"/>
    <property type="match status" value="1"/>
</dbReference>
<reference evidence="9" key="1">
    <citation type="submission" date="2024-04" db="EMBL/GenBank/DDBJ databases">
        <title>Salinicola lusitanus LLJ914,a marine bacterium isolated from the Okinawa Trough.</title>
        <authorList>
            <person name="Li J."/>
        </authorList>
    </citation>
    <scope>NUCLEOTIDE SEQUENCE [LARGE SCALE GENOMIC DNA]</scope>
</reference>
<dbReference type="GO" id="GO:0008270">
    <property type="term" value="F:zinc ion binding"/>
    <property type="evidence" value="ECO:0007669"/>
    <property type="project" value="UniProtKB-KW"/>
</dbReference>
<dbReference type="InterPro" id="IPR033492">
    <property type="entry name" value="Trim54_Bbox2_Zfn"/>
</dbReference>
<evidence type="ECO:0000256" key="6">
    <source>
        <dbReference type="PROSITE-ProRule" id="PRU00024"/>
    </source>
</evidence>
<evidence type="ECO:0000256" key="4">
    <source>
        <dbReference type="ARBA" id="ARBA00022833"/>
    </source>
</evidence>
<dbReference type="SUPFAM" id="SSF57845">
    <property type="entry name" value="B-box zinc-binding domain"/>
    <property type="match status" value="1"/>
</dbReference>
<keyword evidence="4" id="KW-0862">Zinc</keyword>
<sequence length="1133" mass="124344">MSRAPLLRLSSSLGGSGGGRFRCPSCRHEVLLDRHGVYGLQRNLLVENIIDIYRQQHRCVQVRAGALPSPQCMCEDHPEERINIYCEPCQTPTCSMCKVFGRHKDCDVAPLSAIYQTKKSELSDGIAGLVAVNDHIQALISQMEDICRTVEVLRLIPLTLLSTLMKSDKQEELRVDSRLTHAPCQLSESGRSRTELVSQSVFVAGERAQSYRAGVSECVCGRRASAVVRSWCLRVCLWQESGCSRTELVSQSVFVSGERAQSYGAGVSECVCRRRAGAVVRSWCLRVCLSQESGRSRVSECVCRRRAGAVVRSWCLRVCLSQESGRSRTELVFQSVFCLRRAGAVVRSWCFRVCLSQESGRSRTELVSQSVFVAGERAQSYGAGVSECVLSQESGRSRTELVSQSVFCLRRAGAVVRSWCLRVCLSRESGRSRTELVSQSVFAAGERAQSYGAGVSECVCRRRAGAVVRSWCLRVCLQQESGRSRTELVSQSVFVAGERAQSYGAGVSECVCRSRTELASQSVFVAVVQSWCLRVCFVSGERAQSYGAGVSECVCRSRTELVSQSVFVSGERAQSYGAGVSERVCHRRAGAVVRSWCLRVCLQQESGRSRTELVSQSVFVAGERAQSYGAGVSECVCSRRAGAVVQSWCLRVCLSQDSRRSRTELVSQSVFVAGERAQSSGILECVCRRRAGALVWRVCLSQESAVVRSWCLRVCLAQSYGAGVSECVCRSRTELVSQSVFVSGERAQSYGAGVSECVCRGRAGAVVRYLRVCLSQESGRARMESVFVAGERSRTELVSQSVFGAVESGRSRTELVSQSVFVSGERAQSYGAGVSECVCFRRAGAVVQSWCLRVCLSQESGRSRTELVSQSVFVAGERAQSYRAGLSQESGRNRQESGRSRTELVSLSVFVAGERAQSYGAGVSECVCRRRADAVIRSWCLRVCLSQESGRSRTELVSQSVFVAGERAQSYGECVCRRRAGAVVRSWCLRVCLSQESGRSRTELVSQSVFVAGERAQLYGAGVSECVCRRRAGAVVRSWCLRVCLSQESGRSRTELVSQSVDGLVHILEQRKQELISVITEEQDERLRHVRALICAHSQHLEAGVTLVENAIANMDQPHMATFIQTAQDILQK</sequence>
<dbReference type="PROSITE" id="PS50119">
    <property type="entry name" value="ZF_BBOX"/>
    <property type="match status" value="1"/>
</dbReference>
<comment type="caution">
    <text evidence="8">The sequence shown here is derived from an EMBL/GenBank/DDBJ whole genome shotgun (WGS) entry which is preliminary data.</text>
</comment>
<dbReference type="GO" id="GO:0005737">
    <property type="term" value="C:cytoplasm"/>
    <property type="evidence" value="ECO:0007669"/>
    <property type="project" value="TreeGrafter"/>
</dbReference>
<dbReference type="InterPro" id="IPR050617">
    <property type="entry name" value="E3_ligase_FN3/SPRY"/>
</dbReference>
<dbReference type="GO" id="GO:0070507">
    <property type="term" value="P:regulation of microtubule cytoskeleton organization"/>
    <property type="evidence" value="ECO:0007669"/>
    <property type="project" value="TreeGrafter"/>
</dbReference>
<dbReference type="EMBL" id="JBBPFD010000489">
    <property type="protein sequence ID" value="KAK7878721.1"/>
    <property type="molecule type" value="Genomic_DNA"/>
</dbReference>
<comment type="subcellular location">
    <subcellularLocation>
        <location evidence="1">Nucleus</location>
    </subcellularLocation>
</comment>
<gene>
    <name evidence="8" type="ORF">WMY93_030960</name>
</gene>
<evidence type="ECO:0000256" key="5">
    <source>
        <dbReference type="ARBA" id="ARBA00023242"/>
    </source>
</evidence>
<accession>A0AAW0MI62</accession>
<dbReference type="Gene3D" id="3.30.160.60">
    <property type="entry name" value="Classic Zinc Finger"/>
    <property type="match status" value="1"/>
</dbReference>
<keyword evidence="5" id="KW-0539">Nucleus</keyword>
<evidence type="ECO:0000259" key="7">
    <source>
        <dbReference type="PROSITE" id="PS50119"/>
    </source>
</evidence>
<evidence type="ECO:0000256" key="1">
    <source>
        <dbReference type="ARBA" id="ARBA00004123"/>
    </source>
</evidence>
<keyword evidence="3 6" id="KW-0863">Zinc-finger</keyword>
<dbReference type="InterPro" id="IPR000315">
    <property type="entry name" value="Znf_B-box"/>
</dbReference>
<protein>
    <recommendedName>
        <fullName evidence="7">B box-type domain-containing protein</fullName>
    </recommendedName>
</protein>
<dbReference type="Proteomes" id="UP001460270">
    <property type="component" value="Unassembled WGS sequence"/>
</dbReference>
<dbReference type="GO" id="GO:0016740">
    <property type="term" value="F:transferase activity"/>
    <property type="evidence" value="ECO:0007669"/>
    <property type="project" value="UniProtKB-KW"/>
</dbReference>
<dbReference type="PANTHER" id="PTHR24099">
    <property type="entry name" value="E3 UBIQUITIN-PROTEIN LIGASE TRIM36-RELATED"/>
    <property type="match status" value="1"/>
</dbReference>
<keyword evidence="2" id="KW-0808">Transferase</keyword>
<dbReference type="Gene3D" id="1.20.5.170">
    <property type="match status" value="1"/>
</dbReference>
<proteinExistence type="predicted"/>